<evidence type="ECO:0000256" key="3">
    <source>
        <dbReference type="ARBA" id="ARBA00022989"/>
    </source>
</evidence>
<feature type="transmembrane region" description="Helical" evidence="5">
    <location>
        <begin position="242"/>
        <end position="263"/>
    </location>
</feature>
<keyword evidence="4 5" id="KW-0472">Membrane</keyword>
<feature type="transmembrane region" description="Helical" evidence="5">
    <location>
        <begin position="269"/>
        <end position="287"/>
    </location>
</feature>
<feature type="transmembrane region" description="Helical" evidence="5">
    <location>
        <begin position="43"/>
        <end position="61"/>
    </location>
</feature>
<dbReference type="InterPro" id="IPR037185">
    <property type="entry name" value="EmrE-like"/>
</dbReference>
<feature type="transmembrane region" description="Helical" evidence="5">
    <location>
        <begin position="98"/>
        <end position="115"/>
    </location>
</feature>
<dbReference type="EMBL" id="UOGF01000081">
    <property type="protein sequence ID" value="VAX32047.1"/>
    <property type="molecule type" value="Genomic_DNA"/>
</dbReference>
<comment type="subcellular location">
    <subcellularLocation>
        <location evidence="1">Membrane</location>
        <topology evidence="1">Multi-pass membrane protein</topology>
    </subcellularLocation>
</comment>
<keyword evidence="3 5" id="KW-1133">Transmembrane helix</keyword>
<organism evidence="7">
    <name type="scientific">hydrothermal vent metagenome</name>
    <dbReference type="NCBI Taxonomy" id="652676"/>
    <lineage>
        <taxon>unclassified sequences</taxon>
        <taxon>metagenomes</taxon>
        <taxon>ecological metagenomes</taxon>
    </lineage>
</organism>
<accession>A0A3B1DTS6</accession>
<keyword evidence="2 5" id="KW-0812">Transmembrane</keyword>
<name>A0A3B1DTS6_9ZZZZ</name>
<evidence type="ECO:0000259" key="6">
    <source>
        <dbReference type="Pfam" id="PF00892"/>
    </source>
</evidence>
<proteinExistence type="predicted"/>
<dbReference type="PANTHER" id="PTHR32322:SF2">
    <property type="entry name" value="EAMA DOMAIN-CONTAINING PROTEIN"/>
    <property type="match status" value="1"/>
</dbReference>
<dbReference type="Pfam" id="PF00892">
    <property type="entry name" value="EamA"/>
    <property type="match status" value="2"/>
</dbReference>
<dbReference type="PANTHER" id="PTHR32322">
    <property type="entry name" value="INNER MEMBRANE TRANSPORTER"/>
    <property type="match status" value="1"/>
</dbReference>
<dbReference type="GO" id="GO:0016020">
    <property type="term" value="C:membrane"/>
    <property type="evidence" value="ECO:0007669"/>
    <property type="project" value="UniProtKB-SubCell"/>
</dbReference>
<protein>
    <submittedName>
        <fullName evidence="7">Permease of the drug/metabolite transporter (DMT) superfamily</fullName>
    </submittedName>
</protein>
<feature type="transmembrane region" description="Helical" evidence="5">
    <location>
        <begin position="214"/>
        <end position="235"/>
    </location>
</feature>
<feature type="domain" description="EamA" evidence="6">
    <location>
        <begin position="12"/>
        <end position="141"/>
    </location>
</feature>
<dbReference type="SUPFAM" id="SSF103481">
    <property type="entry name" value="Multidrug resistance efflux transporter EmrE"/>
    <property type="match status" value="2"/>
</dbReference>
<dbReference type="AlphaFoldDB" id="A0A3B1DTS6"/>
<feature type="transmembrane region" description="Helical" evidence="5">
    <location>
        <begin position="150"/>
        <end position="170"/>
    </location>
</feature>
<gene>
    <name evidence="7" type="ORF">MNBD_NITROSPIRAE01-1872</name>
</gene>
<evidence type="ECO:0000313" key="7">
    <source>
        <dbReference type="EMBL" id="VAX32047.1"/>
    </source>
</evidence>
<evidence type="ECO:0000256" key="2">
    <source>
        <dbReference type="ARBA" id="ARBA00022692"/>
    </source>
</evidence>
<dbReference type="InterPro" id="IPR000620">
    <property type="entry name" value="EamA_dom"/>
</dbReference>
<feature type="transmembrane region" description="Helical" evidence="5">
    <location>
        <begin position="73"/>
        <end position="92"/>
    </location>
</feature>
<feature type="transmembrane region" description="Helical" evidence="5">
    <location>
        <begin position="127"/>
        <end position="144"/>
    </location>
</feature>
<feature type="transmembrane region" description="Helical" evidence="5">
    <location>
        <begin position="182"/>
        <end position="202"/>
    </location>
</feature>
<evidence type="ECO:0000256" key="4">
    <source>
        <dbReference type="ARBA" id="ARBA00023136"/>
    </source>
</evidence>
<feature type="domain" description="EamA" evidence="6">
    <location>
        <begin position="153"/>
        <end position="286"/>
    </location>
</feature>
<reference evidence="7" key="1">
    <citation type="submission" date="2018-06" db="EMBL/GenBank/DDBJ databases">
        <authorList>
            <person name="Zhirakovskaya E."/>
        </authorList>
    </citation>
    <scope>NUCLEOTIDE SEQUENCE</scope>
</reference>
<evidence type="ECO:0000256" key="1">
    <source>
        <dbReference type="ARBA" id="ARBA00004141"/>
    </source>
</evidence>
<dbReference type="InterPro" id="IPR050638">
    <property type="entry name" value="AA-Vitamin_Transporters"/>
</dbReference>
<sequence>MKQKAQSLMRQGQFFGFLGVLGFSLTLPATRVAVTSIDATILGLGRALVAAVFAGIVLRVTRKPWPNRRQCKSLLWVAVGVVVGFPFFSAWAMQYVPASHGAVVLGVLPLVTALLGRMRSHERPSPLFWLSSVAGSLVVVIFALRAGGGSFHIADLALLAAIVFAAVGYAEGGHLAREMGGWQVICWALLMAAPVLLFPVGFALWRHGFSPTPVAWLGFSYVSIFSMFLCFFAWYHGLAVGGIAHVSQLQLLQPFLTLGFSVLLLQEEVGLTALVAAGFVTLSLLVSRRAAVAYKLSKNG</sequence>
<evidence type="ECO:0000256" key="5">
    <source>
        <dbReference type="SAM" id="Phobius"/>
    </source>
</evidence>